<feature type="compositionally biased region" description="Polar residues" evidence="1">
    <location>
        <begin position="319"/>
        <end position="329"/>
    </location>
</feature>
<keyword evidence="4" id="KW-1185">Reference proteome</keyword>
<gene>
    <name evidence="3" type="ORF">D9613_004342</name>
</gene>
<evidence type="ECO:0000256" key="1">
    <source>
        <dbReference type="SAM" id="MobiDB-lite"/>
    </source>
</evidence>
<feature type="chain" id="PRO_5034470220" evidence="2">
    <location>
        <begin position="30"/>
        <end position="329"/>
    </location>
</feature>
<evidence type="ECO:0000256" key="2">
    <source>
        <dbReference type="SAM" id="SignalP"/>
    </source>
</evidence>
<organism evidence="3 4">
    <name type="scientific">Agrocybe pediades</name>
    <dbReference type="NCBI Taxonomy" id="84607"/>
    <lineage>
        <taxon>Eukaryota</taxon>
        <taxon>Fungi</taxon>
        <taxon>Dikarya</taxon>
        <taxon>Basidiomycota</taxon>
        <taxon>Agaricomycotina</taxon>
        <taxon>Agaricomycetes</taxon>
        <taxon>Agaricomycetidae</taxon>
        <taxon>Agaricales</taxon>
        <taxon>Agaricineae</taxon>
        <taxon>Strophariaceae</taxon>
        <taxon>Agrocybe</taxon>
    </lineage>
</organism>
<proteinExistence type="predicted"/>
<dbReference type="EMBL" id="JAACJL010000057">
    <property type="protein sequence ID" value="KAF4611860.1"/>
    <property type="molecule type" value="Genomic_DNA"/>
</dbReference>
<evidence type="ECO:0000313" key="3">
    <source>
        <dbReference type="EMBL" id="KAF4611860.1"/>
    </source>
</evidence>
<name>A0A8H4QJG7_9AGAR</name>
<feature type="compositionally biased region" description="Polar residues" evidence="1">
    <location>
        <begin position="241"/>
        <end position="274"/>
    </location>
</feature>
<dbReference type="Proteomes" id="UP000521872">
    <property type="component" value="Unassembled WGS sequence"/>
</dbReference>
<dbReference type="PROSITE" id="PS51257">
    <property type="entry name" value="PROKAR_LIPOPROTEIN"/>
    <property type="match status" value="1"/>
</dbReference>
<reference evidence="3 4" key="1">
    <citation type="submission" date="2019-12" db="EMBL/GenBank/DDBJ databases">
        <authorList>
            <person name="Floudas D."/>
            <person name="Bentzer J."/>
            <person name="Ahren D."/>
            <person name="Johansson T."/>
            <person name="Persson P."/>
            <person name="Tunlid A."/>
        </authorList>
    </citation>
    <scope>NUCLEOTIDE SEQUENCE [LARGE SCALE GENOMIC DNA]</scope>
    <source>
        <strain evidence="3 4">CBS 102.39</strain>
    </source>
</reference>
<keyword evidence="2" id="KW-0732">Signal</keyword>
<comment type="caution">
    <text evidence="3">The sequence shown here is derived from an EMBL/GenBank/DDBJ whole genome shotgun (WGS) entry which is preliminary data.</text>
</comment>
<feature type="region of interest" description="Disordered" evidence="1">
    <location>
        <begin position="237"/>
        <end position="329"/>
    </location>
</feature>
<protein>
    <submittedName>
        <fullName evidence="3">Uncharacterized protein</fullName>
    </submittedName>
</protein>
<evidence type="ECO:0000313" key="4">
    <source>
        <dbReference type="Proteomes" id="UP000521872"/>
    </source>
</evidence>
<accession>A0A8H4QJG7</accession>
<dbReference type="AlphaFoldDB" id="A0A8H4QJG7"/>
<feature type="signal peptide" evidence="2">
    <location>
        <begin position="1"/>
        <end position="29"/>
    </location>
</feature>
<sequence>MARREHNLRSRLTTVTWAVSALFFATSACQPVNSQPHFQQAAPLISPGRKTSTPSKKSAQIKLPSKKYRKNAVRHDHVYIFDEAGGVTRKKVPEEEQVANGKALIKVANMHAVEDHIFEAQMFYRVFLPQILHPLYSNLDEDIKKKAREIMNSPENVAPIPDSIDSGKAKAIGNVLEWKSVEPRPDRDQYIPLSYPTARRTAKKLDKLFQPVSTQLNTGYNWELRQAMNTARILEEGQASPPETTGESDGKKTGQSSPAQHSSASKGSPGNSGVKSHIRPHSPIASTSKLPIASTKAVSCERSRSLCIVGKGKGKAVDQQCSSPESSGH</sequence>